<dbReference type="PROSITE" id="PS50294">
    <property type="entry name" value="WD_REPEATS_REGION"/>
    <property type="match status" value="1"/>
</dbReference>
<organism evidence="2 3">
    <name type="scientific">Rhipicephalus microplus</name>
    <name type="common">Cattle tick</name>
    <name type="synonym">Boophilus microplus</name>
    <dbReference type="NCBI Taxonomy" id="6941"/>
    <lineage>
        <taxon>Eukaryota</taxon>
        <taxon>Metazoa</taxon>
        <taxon>Ecdysozoa</taxon>
        <taxon>Arthropoda</taxon>
        <taxon>Chelicerata</taxon>
        <taxon>Arachnida</taxon>
        <taxon>Acari</taxon>
        <taxon>Parasitiformes</taxon>
        <taxon>Ixodida</taxon>
        <taxon>Ixodoidea</taxon>
        <taxon>Ixodidae</taxon>
        <taxon>Rhipicephalinae</taxon>
        <taxon>Rhipicephalus</taxon>
        <taxon>Boophilus</taxon>
    </lineage>
</organism>
<evidence type="ECO:0000313" key="3">
    <source>
        <dbReference type="Proteomes" id="UP000821866"/>
    </source>
</evidence>
<dbReference type="Proteomes" id="UP000821866">
    <property type="component" value="Chromosome 8"/>
</dbReference>
<name>A0A9J6DDL8_RHIMP</name>
<dbReference type="Gene3D" id="2.130.10.10">
    <property type="entry name" value="YVTN repeat-like/Quinoprotein amine dehydrogenase"/>
    <property type="match status" value="1"/>
</dbReference>
<accession>A0A9J6DDL8</accession>
<evidence type="ECO:0008006" key="4">
    <source>
        <dbReference type="Google" id="ProtNLM"/>
    </source>
</evidence>
<proteinExistence type="predicted"/>
<comment type="caution">
    <text evidence="2">The sequence shown here is derived from an EMBL/GenBank/DDBJ whole genome shotgun (WGS) entry which is preliminary data.</text>
</comment>
<evidence type="ECO:0000256" key="1">
    <source>
        <dbReference type="PROSITE-ProRule" id="PRU00221"/>
    </source>
</evidence>
<dbReference type="PANTHER" id="PTHR19845:SF0">
    <property type="entry name" value="KATANIN P80 WD40 REPEAT-CONTAINING SUBUNIT B1"/>
    <property type="match status" value="1"/>
</dbReference>
<dbReference type="SUPFAM" id="SSF50978">
    <property type="entry name" value="WD40 repeat-like"/>
    <property type="match status" value="1"/>
</dbReference>
<dbReference type="EMBL" id="JABSTU010000010">
    <property type="protein sequence ID" value="KAH8020176.1"/>
    <property type="molecule type" value="Genomic_DNA"/>
</dbReference>
<protein>
    <recommendedName>
        <fullName evidence="4">Wd40 domain protein</fullName>
    </recommendedName>
</protein>
<dbReference type="AlphaFoldDB" id="A0A9J6DDL8"/>
<dbReference type="PROSITE" id="PS50082">
    <property type="entry name" value="WD_REPEATS_2"/>
    <property type="match status" value="1"/>
</dbReference>
<reference evidence="2" key="1">
    <citation type="journal article" date="2020" name="Cell">
        <title>Large-Scale Comparative Analyses of Tick Genomes Elucidate Their Genetic Diversity and Vector Capacities.</title>
        <authorList>
            <consortium name="Tick Genome and Microbiome Consortium (TIGMIC)"/>
            <person name="Jia N."/>
            <person name="Wang J."/>
            <person name="Shi W."/>
            <person name="Du L."/>
            <person name="Sun Y."/>
            <person name="Zhan W."/>
            <person name="Jiang J.F."/>
            <person name="Wang Q."/>
            <person name="Zhang B."/>
            <person name="Ji P."/>
            <person name="Bell-Sakyi L."/>
            <person name="Cui X.M."/>
            <person name="Yuan T.T."/>
            <person name="Jiang B.G."/>
            <person name="Yang W.F."/>
            <person name="Lam T.T."/>
            <person name="Chang Q.C."/>
            <person name="Ding S.J."/>
            <person name="Wang X.J."/>
            <person name="Zhu J.G."/>
            <person name="Ruan X.D."/>
            <person name="Zhao L."/>
            <person name="Wei J.T."/>
            <person name="Ye R.Z."/>
            <person name="Que T.C."/>
            <person name="Du C.H."/>
            <person name="Zhou Y.H."/>
            <person name="Cheng J.X."/>
            <person name="Dai P.F."/>
            <person name="Guo W.B."/>
            <person name="Han X.H."/>
            <person name="Huang E.J."/>
            <person name="Li L.F."/>
            <person name="Wei W."/>
            <person name="Gao Y.C."/>
            <person name="Liu J.Z."/>
            <person name="Shao H.Z."/>
            <person name="Wang X."/>
            <person name="Wang C.C."/>
            <person name="Yang T.C."/>
            <person name="Huo Q.B."/>
            <person name="Li W."/>
            <person name="Chen H.Y."/>
            <person name="Chen S.E."/>
            <person name="Zhou L.G."/>
            <person name="Ni X.B."/>
            <person name="Tian J.H."/>
            <person name="Sheng Y."/>
            <person name="Liu T."/>
            <person name="Pan Y.S."/>
            <person name="Xia L.Y."/>
            <person name="Li J."/>
            <person name="Zhao F."/>
            <person name="Cao W.C."/>
        </authorList>
    </citation>
    <scope>NUCLEOTIDE SEQUENCE</scope>
    <source>
        <strain evidence="2">Rmic-2018</strain>
    </source>
</reference>
<dbReference type="GO" id="GO:0007019">
    <property type="term" value="P:microtubule depolymerization"/>
    <property type="evidence" value="ECO:0007669"/>
    <property type="project" value="TreeGrafter"/>
</dbReference>
<gene>
    <name evidence="2" type="ORF">HPB51_025337</name>
</gene>
<dbReference type="PANTHER" id="PTHR19845">
    <property type="entry name" value="KATANIN P80 SUBUNIT"/>
    <property type="match status" value="1"/>
</dbReference>
<reference evidence="2" key="2">
    <citation type="submission" date="2021-09" db="EMBL/GenBank/DDBJ databases">
        <authorList>
            <person name="Jia N."/>
            <person name="Wang J."/>
            <person name="Shi W."/>
            <person name="Du L."/>
            <person name="Sun Y."/>
            <person name="Zhan W."/>
            <person name="Jiang J."/>
            <person name="Wang Q."/>
            <person name="Zhang B."/>
            <person name="Ji P."/>
            <person name="Sakyi L.B."/>
            <person name="Cui X."/>
            <person name="Yuan T."/>
            <person name="Jiang B."/>
            <person name="Yang W."/>
            <person name="Lam T.T.-Y."/>
            <person name="Chang Q."/>
            <person name="Ding S."/>
            <person name="Wang X."/>
            <person name="Zhu J."/>
            <person name="Ruan X."/>
            <person name="Zhao L."/>
            <person name="Wei J."/>
            <person name="Que T."/>
            <person name="Du C."/>
            <person name="Cheng J."/>
            <person name="Dai P."/>
            <person name="Han X."/>
            <person name="Huang E."/>
            <person name="Gao Y."/>
            <person name="Liu J."/>
            <person name="Shao H."/>
            <person name="Ye R."/>
            <person name="Li L."/>
            <person name="Wei W."/>
            <person name="Wang X."/>
            <person name="Wang C."/>
            <person name="Huo Q."/>
            <person name="Li W."/>
            <person name="Guo W."/>
            <person name="Chen H."/>
            <person name="Chen S."/>
            <person name="Zhou L."/>
            <person name="Zhou L."/>
            <person name="Ni X."/>
            <person name="Tian J."/>
            <person name="Zhou Y."/>
            <person name="Sheng Y."/>
            <person name="Liu T."/>
            <person name="Pan Y."/>
            <person name="Xia L."/>
            <person name="Li J."/>
            <person name="Zhao F."/>
            <person name="Cao W."/>
        </authorList>
    </citation>
    <scope>NUCLEOTIDE SEQUENCE</scope>
    <source>
        <strain evidence="2">Rmic-2018</strain>
        <tissue evidence="2">Larvae</tissue>
    </source>
</reference>
<keyword evidence="3" id="KW-1185">Reference proteome</keyword>
<keyword evidence="1" id="KW-0853">WD repeat</keyword>
<dbReference type="InterPro" id="IPR015943">
    <property type="entry name" value="WD40/YVTN_repeat-like_dom_sf"/>
</dbReference>
<dbReference type="InterPro" id="IPR036322">
    <property type="entry name" value="WD40_repeat_dom_sf"/>
</dbReference>
<sequence length="155" mass="17237">MVKITGALHHEEFVAHGSTVKCLAIGHKSGRVMVTGGEDNKVNLWAIGKTNCIMLPKEFRRFGRRRHSLTRITCGPILCDQSLQERDHGGHRADLISAYRSRDYAKQSSEHVEEPAPFDTGAGEPTWHLEAHHLSYSEAVYLYSDGLRAQATAAN</sequence>
<evidence type="ECO:0000313" key="2">
    <source>
        <dbReference type="EMBL" id="KAH8020176.1"/>
    </source>
</evidence>
<dbReference type="InterPro" id="IPR001680">
    <property type="entry name" value="WD40_rpt"/>
</dbReference>
<dbReference type="GO" id="GO:0008352">
    <property type="term" value="C:katanin complex"/>
    <property type="evidence" value="ECO:0007669"/>
    <property type="project" value="TreeGrafter"/>
</dbReference>
<feature type="repeat" description="WD" evidence="1">
    <location>
        <begin position="13"/>
        <end position="55"/>
    </location>
</feature>